<dbReference type="Proteomes" id="UP000663823">
    <property type="component" value="Unassembled WGS sequence"/>
</dbReference>
<evidence type="ECO:0000259" key="4">
    <source>
        <dbReference type="Pfam" id="PF00842"/>
    </source>
</evidence>
<dbReference type="EMBL" id="CAJNOU010000528">
    <property type="protein sequence ID" value="CAF1023358.1"/>
    <property type="molecule type" value="Genomic_DNA"/>
</dbReference>
<accession>A0A820G7L6</accession>
<evidence type="ECO:0000313" key="7">
    <source>
        <dbReference type="EMBL" id="CAF4273954.1"/>
    </source>
</evidence>
<dbReference type="EMBL" id="CAJOBE010001581">
    <property type="protein sequence ID" value="CAF3756487.1"/>
    <property type="molecule type" value="Genomic_DNA"/>
</dbReference>
<evidence type="ECO:0000313" key="5">
    <source>
        <dbReference type="EMBL" id="CAF1023358.1"/>
    </source>
</evidence>
<feature type="domain" description="Alanine racemase C-terminal" evidence="4">
    <location>
        <begin position="76"/>
        <end position="119"/>
    </location>
</feature>
<dbReference type="Proteomes" id="UP000663874">
    <property type="component" value="Unassembled WGS sequence"/>
</dbReference>
<dbReference type="Gene3D" id="2.40.37.10">
    <property type="entry name" value="Lyase, Ornithine Decarboxylase, Chain A, domain 1"/>
    <property type="match status" value="1"/>
</dbReference>
<name>A0A820G7L6_9BILA</name>
<dbReference type="SUPFAM" id="SSF50621">
    <property type="entry name" value="Alanine racemase C-terminal domain-like"/>
    <property type="match status" value="1"/>
</dbReference>
<gene>
    <name evidence="6" type="ORF">FNK824_LOCUS12550</name>
    <name evidence="7" type="ORF">OTI717_LOCUS41200</name>
    <name evidence="5" type="ORF">SEV965_LOCUS11920</name>
</gene>
<dbReference type="EMBL" id="CAJOAX010038808">
    <property type="protein sequence ID" value="CAF4273954.1"/>
    <property type="molecule type" value="Genomic_DNA"/>
</dbReference>
<organism evidence="7 8">
    <name type="scientific">Rotaria sordida</name>
    <dbReference type="NCBI Taxonomy" id="392033"/>
    <lineage>
        <taxon>Eukaryota</taxon>
        <taxon>Metazoa</taxon>
        <taxon>Spiralia</taxon>
        <taxon>Gnathifera</taxon>
        <taxon>Rotifera</taxon>
        <taxon>Eurotatoria</taxon>
        <taxon>Bdelloidea</taxon>
        <taxon>Philodinida</taxon>
        <taxon>Philodinidae</taxon>
        <taxon>Rotaria</taxon>
    </lineage>
</organism>
<evidence type="ECO:0000256" key="1">
    <source>
        <dbReference type="ARBA" id="ARBA00001933"/>
    </source>
</evidence>
<keyword evidence="3" id="KW-0413">Isomerase</keyword>
<comment type="caution">
    <text evidence="7">The sequence shown here is derived from an EMBL/GenBank/DDBJ whole genome shotgun (WGS) entry which is preliminary data.</text>
</comment>
<dbReference type="Pfam" id="PF00842">
    <property type="entry name" value="Ala_racemase_C"/>
    <property type="match status" value="1"/>
</dbReference>
<dbReference type="AlphaFoldDB" id="A0A820G7L6"/>
<keyword evidence="2" id="KW-0663">Pyridoxal phosphate</keyword>
<dbReference type="PRINTS" id="PR00992">
    <property type="entry name" value="ALARACEMASE"/>
</dbReference>
<protein>
    <recommendedName>
        <fullName evidence="4">Alanine racemase C-terminal domain-containing protein</fullName>
    </recommendedName>
</protein>
<dbReference type="InterPro" id="IPR009006">
    <property type="entry name" value="Ala_racemase/Decarboxylase_C"/>
</dbReference>
<evidence type="ECO:0000256" key="2">
    <source>
        <dbReference type="ARBA" id="ARBA00022898"/>
    </source>
</evidence>
<dbReference type="GO" id="GO:0030170">
    <property type="term" value="F:pyridoxal phosphate binding"/>
    <property type="evidence" value="ECO:0007669"/>
    <property type="project" value="TreeGrafter"/>
</dbReference>
<evidence type="ECO:0000256" key="3">
    <source>
        <dbReference type="ARBA" id="ARBA00023235"/>
    </source>
</evidence>
<dbReference type="PANTHER" id="PTHR30511">
    <property type="entry name" value="ALANINE RACEMASE"/>
    <property type="match status" value="1"/>
</dbReference>
<sequence>MKNKSYFHQRLASFYEFLDVIPNRTDKIIHCANYGATPYHTEKPFFDMIRLEKALMDPPNEELKHLLPVELQNTLSLYSILNIVKQLDANEKISYGGIYITTESQWNGTVPIGFADGWHQ</sequence>
<comment type="cofactor">
    <cofactor evidence="1">
        <name>pyridoxal 5'-phosphate</name>
        <dbReference type="ChEBI" id="CHEBI:597326"/>
    </cofactor>
</comment>
<dbReference type="GO" id="GO:0030632">
    <property type="term" value="P:D-alanine biosynthetic process"/>
    <property type="evidence" value="ECO:0007669"/>
    <property type="project" value="TreeGrafter"/>
</dbReference>
<evidence type="ECO:0000313" key="6">
    <source>
        <dbReference type="EMBL" id="CAF3756487.1"/>
    </source>
</evidence>
<dbReference type="InterPro" id="IPR000821">
    <property type="entry name" value="Ala_racemase"/>
</dbReference>
<proteinExistence type="predicted"/>
<dbReference type="GO" id="GO:0005829">
    <property type="term" value="C:cytosol"/>
    <property type="evidence" value="ECO:0007669"/>
    <property type="project" value="TreeGrafter"/>
</dbReference>
<evidence type="ECO:0000313" key="8">
    <source>
        <dbReference type="Proteomes" id="UP000663823"/>
    </source>
</evidence>
<reference evidence="7" key="1">
    <citation type="submission" date="2021-02" db="EMBL/GenBank/DDBJ databases">
        <authorList>
            <person name="Nowell W R."/>
        </authorList>
    </citation>
    <scope>NUCLEOTIDE SEQUENCE</scope>
</reference>
<dbReference type="InterPro" id="IPR011079">
    <property type="entry name" value="Ala_racemase_C"/>
</dbReference>
<dbReference type="Proteomes" id="UP000663889">
    <property type="component" value="Unassembled WGS sequence"/>
</dbReference>
<dbReference type="GO" id="GO:0008784">
    <property type="term" value="F:alanine racemase activity"/>
    <property type="evidence" value="ECO:0007669"/>
    <property type="project" value="InterPro"/>
</dbReference>
<dbReference type="PANTHER" id="PTHR30511:SF0">
    <property type="entry name" value="ALANINE RACEMASE, CATABOLIC-RELATED"/>
    <property type="match status" value="1"/>
</dbReference>